<organism evidence="2 3">
    <name type="scientific">Mesorhizobium montanum</name>
    <dbReference type="NCBI Taxonomy" id="3072323"/>
    <lineage>
        <taxon>Bacteria</taxon>
        <taxon>Pseudomonadati</taxon>
        <taxon>Pseudomonadota</taxon>
        <taxon>Alphaproteobacteria</taxon>
        <taxon>Hyphomicrobiales</taxon>
        <taxon>Phyllobacteriaceae</taxon>
        <taxon>Mesorhizobium</taxon>
    </lineage>
</organism>
<dbReference type="PANTHER" id="PTHR30298:SF0">
    <property type="entry name" value="PROTEIN YBFL-RELATED"/>
    <property type="match status" value="1"/>
</dbReference>
<accession>A0ABU4ZU02</accession>
<evidence type="ECO:0008006" key="4">
    <source>
        <dbReference type="Google" id="ProtNLM"/>
    </source>
</evidence>
<evidence type="ECO:0000313" key="3">
    <source>
        <dbReference type="Proteomes" id="UP001276840"/>
    </source>
</evidence>
<feature type="compositionally biased region" description="Polar residues" evidence="1">
    <location>
        <begin position="54"/>
        <end position="69"/>
    </location>
</feature>
<reference evidence="2 3" key="1">
    <citation type="submission" date="2023-08" db="EMBL/GenBank/DDBJ databases">
        <title>Implementing the SeqCode for naming new Mesorhizobium species isolated from Vachellia karroo root nodules.</title>
        <authorList>
            <person name="Van Lill M."/>
        </authorList>
    </citation>
    <scope>NUCLEOTIDE SEQUENCE [LARGE SCALE GENOMIC DNA]</scope>
    <source>
        <strain evidence="2 3">MSK 1335</strain>
    </source>
</reference>
<gene>
    <name evidence="2" type="ORF">RFM68_30880</name>
</gene>
<protein>
    <recommendedName>
        <fullName evidence="4">Transposase</fullName>
    </recommendedName>
</protein>
<comment type="caution">
    <text evidence="2">The sequence shown here is derived from an EMBL/GenBank/DDBJ whole genome shotgun (WGS) entry which is preliminary data.</text>
</comment>
<dbReference type="Proteomes" id="UP001276840">
    <property type="component" value="Unassembled WGS sequence"/>
</dbReference>
<proteinExistence type="predicted"/>
<sequence length="91" mass="9916">MSSARLGAEQAASAVRGHWMIENALHWTLDVVFNDDQSRLRKAMAHTTGPWVATSPSIWSEPSPTSDPSSADEKSPDGTRLSRLNIGELAR</sequence>
<name>A0ABU4ZU02_9HYPH</name>
<dbReference type="EMBL" id="JAVIJF010000032">
    <property type="protein sequence ID" value="MDX8528885.1"/>
    <property type="molecule type" value="Genomic_DNA"/>
</dbReference>
<evidence type="ECO:0000313" key="2">
    <source>
        <dbReference type="EMBL" id="MDX8528885.1"/>
    </source>
</evidence>
<feature type="region of interest" description="Disordered" evidence="1">
    <location>
        <begin position="43"/>
        <end position="91"/>
    </location>
</feature>
<dbReference type="PANTHER" id="PTHR30298">
    <property type="entry name" value="H REPEAT-ASSOCIATED PREDICTED TRANSPOSASE"/>
    <property type="match status" value="1"/>
</dbReference>
<keyword evidence="3" id="KW-1185">Reference proteome</keyword>
<dbReference type="InterPro" id="IPR051698">
    <property type="entry name" value="Transposase_11-like"/>
</dbReference>
<evidence type="ECO:0000256" key="1">
    <source>
        <dbReference type="SAM" id="MobiDB-lite"/>
    </source>
</evidence>